<comment type="similarity">
    <text evidence="2">Belongs to the GLUTAMINE DUMPER 1 (TC 9.B.60) family.</text>
</comment>
<evidence type="ECO:0000256" key="9">
    <source>
        <dbReference type="SAM" id="Phobius"/>
    </source>
</evidence>
<feature type="region of interest" description="Disordered" evidence="8">
    <location>
        <begin position="117"/>
        <end position="165"/>
    </location>
</feature>
<evidence type="ECO:0000256" key="4">
    <source>
        <dbReference type="ARBA" id="ARBA00022692"/>
    </source>
</evidence>
<gene>
    <name evidence="10" type="ORF">LVIROSA_LOCUS25864</name>
</gene>
<evidence type="ECO:0000256" key="8">
    <source>
        <dbReference type="SAM" id="MobiDB-lite"/>
    </source>
</evidence>
<keyword evidence="4 9" id="KW-0812">Transmembrane</keyword>
<organism evidence="10 11">
    <name type="scientific">Lactuca virosa</name>
    <dbReference type="NCBI Taxonomy" id="75947"/>
    <lineage>
        <taxon>Eukaryota</taxon>
        <taxon>Viridiplantae</taxon>
        <taxon>Streptophyta</taxon>
        <taxon>Embryophyta</taxon>
        <taxon>Tracheophyta</taxon>
        <taxon>Spermatophyta</taxon>
        <taxon>Magnoliopsida</taxon>
        <taxon>eudicotyledons</taxon>
        <taxon>Gunneridae</taxon>
        <taxon>Pentapetalae</taxon>
        <taxon>asterids</taxon>
        <taxon>campanulids</taxon>
        <taxon>Asterales</taxon>
        <taxon>Asteraceae</taxon>
        <taxon>Cichorioideae</taxon>
        <taxon>Cichorieae</taxon>
        <taxon>Lactucinae</taxon>
        <taxon>Lactuca</taxon>
    </lineage>
</organism>
<feature type="compositionally biased region" description="Low complexity" evidence="8">
    <location>
        <begin position="117"/>
        <end position="135"/>
    </location>
</feature>
<dbReference type="EMBL" id="CAKMRJ010005185">
    <property type="protein sequence ID" value="CAH1439684.1"/>
    <property type="molecule type" value="Genomic_DNA"/>
</dbReference>
<evidence type="ECO:0000256" key="3">
    <source>
        <dbReference type="ARBA" id="ARBA00022448"/>
    </source>
</evidence>
<evidence type="ECO:0000313" key="10">
    <source>
        <dbReference type="EMBL" id="CAH1439684.1"/>
    </source>
</evidence>
<keyword evidence="11" id="KW-1185">Reference proteome</keyword>
<keyword evidence="7 9" id="KW-0472">Membrane</keyword>
<name>A0AAU9NPA1_9ASTR</name>
<dbReference type="PANTHER" id="PTHR33228">
    <property type="entry name" value="PROTEIN GLUTAMINE DUMPER 4-RELATED"/>
    <property type="match status" value="1"/>
</dbReference>
<comment type="caution">
    <text evidence="10">The sequence shown here is derived from an EMBL/GenBank/DDBJ whole genome shotgun (WGS) entry which is preliminary data.</text>
</comment>
<dbReference type="GO" id="GO:0006865">
    <property type="term" value="P:amino acid transport"/>
    <property type="evidence" value="ECO:0007669"/>
    <property type="project" value="UniProtKB-KW"/>
</dbReference>
<reference evidence="10 11" key="1">
    <citation type="submission" date="2022-01" db="EMBL/GenBank/DDBJ databases">
        <authorList>
            <person name="Xiong W."/>
            <person name="Schranz E."/>
        </authorList>
    </citation>
    <scope>NUCLEOTIDE SEQUENCE [LARGE SCALE GENOMIC DNA]</scope>
</reference>
<dbReference type="GO" id="GO:0080143">
    <property type="term" value="P:regulation of amino acid export"/>
    <property type="evidence" value="ECO:0007669"/>
    <property type="project" value="InterPro"/>
</dbReference>
<dbReference type="PANTHER" id="PTHR33228:SF77">
    <property type="entry name" value="PROTEIN GLUTAMINE DUMPER 2"/>
    <property type="match status" value="1"/>
</dbReference>
<evidence type="ECO:0000256" key="1">
    <source>
        <dbReference type="ARBA" id="ARBA00004167"/>
    </source>
</evidence>
<evidence type="ECO:0000256" key="2">
    <source>
        <dbReference type="ARBA" id="ARBA00009977"/>
    </source>
</evidence>
<keyword evidence="6 9" id="KW-1133">Transmembrane helix</keyword>
<evidence type="ECO:0000256" key="5">
    <source>
        <dbReference type="ARBA" id="ARBA00022970"/>
    </source>
</evidence>
<evidence type="ECO:0008006" key="12">
    <source>
        <dbReference type="Google" id="ProtNLM"/>
    </source>
</evidence>
<feature type="transmembrane region" description="Helical" evidence="9">
    <location>
        <begin position="29"/>
        <end position="53"/>
    </location>
</feature>
<keyword evidence="5" id="KW-0029">Amino-acid transport</keyword>
<dbReference type="InterPro" id="IPR040359">
    <property type="entry name" value="GDU"/>
</dbReference>
<comment type="subcellular location">
    <subcellularLocation>
        <location evidence="1">Membrane</location>
        <topology evidence="1">Single-pass membrane protein</topology>
    </subcellularLocation>
</comment>
<evidence type="ECO:0000313" key="11">
    <source>
        <dbReference type="Proteomes" id="UP001157418"/>
    </source>
</evidence>
<accession>A0AAU9NPA1</accession>
<evidence type="ECO:0000256" key="6">
    <source>
        <dbReference type="ARBA" id="ARBA00022989"/>
    </source>
</evidence>
<keyword evidence="3" id="KW-0813">Transport</keyword>
<dbReference type="Proteomes" id="UP001157418">
    <property type="component" value="Unassembled WGS sequence"/>
</dbReference>
<dbReference type="AlphaFoldDB" id="A0AAU9NPA1"/>
<feature type="compositionally biased region" description="Basic and acidic residues" evidence="8">
    <location>
        <begin position="138"/>
        <end position="149"/>
    </location>
</feature>
<sequence length="165" mass="17869">MAVQATTSTAPSSPPAAFHRSPWHSPVPYLFGGLAAMLGLIAFALMILACSYWKLSGELENSDDVDRDLESGNADGDSKLENYKVPPVFEEKYLVIMAGQQKPTFLATPISSRATSFGSSSCRSSSTENTSTSEMEMMEEKEKQGRSEEVEVGIIGNHEPLDQVS</sequence>
<evidence type="ECO:0000256" key="7">
    <source>
        <dbReference type="ARBA" id="ARBA00023136"/>
    </source>
</evidence>
<dbReference type="GO" id="GO:0016020">
    <property type="term" value="C:membrane"/>
    <property type="evidence" value="ECO:0007669"/>
    <property type="project" value="UniProtKB-SubCell"/>
</dbReference>
<protein>
    <recommendedName>
        <fullName evidence="12">Glutamine dumper 3</fullName>
    </recommendedName>
</protein>
<proteinExistence type="inferred from homology"/>